<keyword evidence="2" id="KW-1185">Reference proteome</keyword>
<reference evidence="1" key="1">
    <citation type="submission" date="2006-10" db="EMBL/GenBank/DDBJ databases">
        <authorList>
            <person name="Amadeo P."/>
            <person name="Zhao Q."/>
            <person name="Wortman J."/>
            <person name="Fraser-Liggett C."/>
            <person name="Carlton J."/>
        </authorList>
    </citation>
    <scope>NUCLEOTIDE SEQUENCE</scope>
    <source>
        <strain evidence="1">G3</strain>
    </source>
</reference>
<dbReference type="InParanoid" id="A2E7G6"/>
<evidence type="ECO:0000313" key="2">
    <source>
        <dbReference type="Proteomes" id="UP000001542"/>
    </source>
</evidence>
<dbReference type="SUPFAM" id="SSF48371">
    <property type="entry name" value="ARM repeat"/>
    <property type="match status" value="1"/>
</dbReference>
<dbReference type="Gene3D" id="1.25.10.10">
    <property type="entry name" value="Leucine-rich Repeat Variant"/>
    <property type="match status" value="1"/>
</dbReference>
<dbReference type="SMR" id="A2E7G6"/>
<reference evidence="1" key="2">
    <citation type="journal article" date="2007" name="Science">
        <title>Draft genome sequence of the sexually transmitted pathogen Trichomonas vaginalis.</title>
        <authorList>
            <person name="Carlton J.M."/>
            <person name="Hirt R.P."/>
            <person name="Silva J.C."/>
            <person name="Delcher A.L."/>
            <person name="Schatz M."/>
            <person name="Zhao Q."/>
            <person name="Wortman J.R."/>
            <person name="Bidwell S.L."/>
            <person name="Alsmark U.C.M."/>
            <person name="Besteiro S."/>
            <person name="Sicheritz-Ponten T."/>
            <person name="Noel C.J."/>
            <person name="Dacks J.B."/>
            <person name="Foster P.G."/>
            <person name="Simillion C."/>
            <person name="Van de Peer Y."/>
            <person name="Miranda-Saavedra D."/>
            <person name="Barton G.J."/>
            <person name="Westrop G.D."/>
            <person name="Mueller S."/>
            <person name="Dessi D."/>
            <person name="Fiori P.L."/>
            <person name="Ren Q."/>
            <person name="Paulsen I."/>
            <person name="Zhang H."/>
            <person name="Bastida-Corcuera F.D."/>
            <person name="Simoes-Barbosa A."/>
            <person name="Brown M.T."/>
            <person name="Hayes R.D."/>
            <person name="Mukherjee M."/>
            <person name="Okumura C.Y."/>
            <person name="Schneider R."/>
            <person name="Smith A.J."/>
            <person name="Vanacova S."/>
            <person name="Villalvazo M."/>
            <person name="Haas B.J."/>
            <person name="Pertea M."/>
            <person name="Feldblyum T.V."/>
            <person name="Utterback T.R."/>
            <person name="Shu C.L."/>
            <person name="Osoegawa K."/>
            <person name="de Jong P.J."/>
            <person name="Hrdy I."/>
            <person name="Horvathova L."/>
            <person name="Zubacova Z."/>
            <person name="Dolezal P."/>
            <person name="Malik S.B."/>
            <person name="Logsdon J.M. Jr."/>
            <person name="Henze K."/>
            <person name="Gupta A."/>
            <person name="Wang C.C."/>
            <person name="Dunne R.L."/>
            <person name="Upcroft J.A."/>
            <person name="Upcroft P."/>
            <person name="White O."/>
            <person name="Salzberg S.L."/>
            <person name="Tang P."/>
            <person name="Chiu C.-H."/>
            <person name="Lee Y.-S."/>
            <person name="Embley T.M."/>
            <person name="Coombs G.H."/>
            <person name="Mottram J.C."/>
            <person name="Tachezy J."/>
            <person name="Fraser-Liggett C.M."/>
            <person name="Johnson P.J."/>
        </authorList>
    </citation>
    <scope>NUCLEOTIDE SEQUENCE [LARGE SCALE GENOMIC DNA]</scope>
    <source>
        <strain evidence="1">G3</strain>
    </source>
</reference>
<sequence>MNYKFEDFNEQYAPNEKNEQHITDENTNKVVSVNIAEELMNFVNLWNEDSIDDAHKLLETIVLSIHDKNAYCDPIICFNNFMEIIVSMIYTNSHYKDSIIALYCVQGLMKYGFEDELSLLINDDLIDRVFDILNQWNTEEVATCIEMLNLIVNTDPDFSNEIAKRILIPLFDRAFGSENQIQTVFSHFIYIICQHIDDETTKNQILELLILLLKQSINKIDSYSQEVIYFSIGLLADTPNSFEIIEKHNFNKDIWKYIDTSISYPERLFEVLTHLVINAPILFELVTEITLKNLRKNIPELQWAVLKFLAAAVSSYPQHPFFTNSEFIQIFFTIANGDVFSLRKLANTVICMMMFYFSQEFLDIYLNNGIIEADIGFLDESLSNSRISKNISALLALLDKYQSNSQVIIERILQVDGLTIFFDMLDSVNDDELYHLIQVELLERYFSNYLDE</sequence>
<dbReference type="VEuPathDB" id="TrichDB:TVAG_379410"/>
<dbReference type="KEGG" id="tva:4769314"/>
<name>A2E7G6_TRIV3</name>
<dbReference type="InterPro" id="IPR016024">
    <property type="entry name" value="ARM-type_fold"/>
</dbReference>
<dbReference type="RefSeq" id="XP_001323582.1">
    <property type="nucleotide sequence ID" value="XM_001323547.1"/>
</dbReference>
<proteinExistence type="predicted"/>
<protein>
    <submittedName>
        <fullName evidence="1">Uncharacterized protein</fullName>
    </submittedName>
</protein>
<dbReference type="VEuPathDB" id="TrichDB:TVAGG3_0339470"/>
<accession>A2E7G6</accession>
<evidence type="ECO:0000313" key="1">
    <source>
        <dbReference type="EMBL" id="EAY11359.1"/>
    </source>
</evidence>
<dbReference type="AlphaFoldDB" id="A2E7G6"/>
<gene>
    <name evidence="1" type="ORF">TVAG_379410</name>
</gene>
<organism evidence="1 2">
    <name type="scientific">Trichomonas vaginalis (strain ATCC PRA-98 / G3)</name>
    <dbReference type="NCBI Taxonomy" id="412133"/>
    <lineage>
        <taxon>Eukaryota</taxon>
        <taxon>Metamonada</taxon>
        <taxon>Parabasalia</taxon>
        <taxon>Trichomonadida</taxon>
        <taxon>Trichomonadidae</taxon>
        <taxon>Trichomonas</taxon>
    </lineage>
</organism>
<dbReference type="EMBL" id="DS113320">
    <property type="protein sequence ID" value="EAY11359.1"/>
    <property type="molecule type" value="Genomic_DNA"/>
</dbReference>
<dbReference type="Proteomes" id="UP000001542">
    <property type="component" value="Unassembled WGS sequence"/>
</dbReference>
<dbReference type="InterPro" id="IPR011989">
    <property type="entry name" value="ARM-like"/>
</dbReference>